<evidence type="ECO:0000313" key="4">
    <source>
        <dbReference type="EMBL" id="RXS75423.1"/>
    </source>
</evidence>
<keyword evidence="1" id="KW-0547">Nucleotide-binding</keyword>
<dbReference type="Proteomes" id="UP000290106">
    <property type="component" value="Unassembled WGS sequence"/>
</dbReference>
<sequence length="322" mass="36573">MKREEVIRLFPERIRKILQQADWNPQGLQEIRLRAGKPLILWQDGQEYFVAEQGFLTRHREQAYIVSQEEIRRTMETVGTYSLYAYEEELKQGFLTIQGGHRVGVAGKAIMEEQKVKGLSQISCINIRFAHQITGCADMVIPYVTEEGKLCHTLIISPPGCGKTTLLRDLVRQISDGWETFPGYTVGVVDERSEIGGSYQGIPQNDVGIRTDVLDCCSKAEGMVMLLRSMAPQVIAVDEIGNYEDIRAIEMTLNSGCKLLATVHGSSIDEIRKKPLLERLMKEHVFERYIILQKETAGQIGKVQEIYDERGTCLYQRQRSVC</sequence>
<dbReference type="SUPFAM" id="SSF52540">
    <property type="entry name" value="P-loop containing nucleoside triphosphate hydrolases"/>
    <property type="match status" value="1"/>
</dbReference>
<dbReference type="OrthoDB" id="9768243at2"/>
<dbReference type="PANTHER" id="PTHR20953">
    <property type="entry name" value="KINASE-RELATED"/>
    <property type="match status" value="1"/>
</dbReference>
<organism evidence="4 5">
    <name type="scientific">Blautia faecicola</name>
    <dbReference type="NCBI Taxonomy" id="2509240"/>
    <lineage>
        <taxon>Bacteria</taxon>
        <taxon>Bacillati</taxon>
        <taxon>Bacillota</taxon>
        <taxon>Clostridia</taxon>
        <taxon>Lachnospirales</taxon>
        <taxon>Lachnospiraceae</taxon>
        <taxon>Blautia</taxon>
    </lineage>
</organism>
<feature type="domain" description="AAA+ ATPase" evidence="3">
    <location>
        <begin position="149"/>
        <end position="296"/>
    </location>
</feature>
<dbReference type="NCBIfam" id="TIGR02858">
    <property type="entry name" value="spore_III_AA"/>
    <property type="match status" value="1"/>
</dbReference>
<dbReference type="RefSeq" id="WP_129257889.1">
    <property type="nucleotide sequence ID" value="NZ_DAWBJR010000008.1"/>
</dbReference>
<reference evidence="4 5" key="1">
    <citation type="submission" date="2019-01" db="EMBL/GenBank/DDBJ databases">
        <title>Blautia sp. nov. KGMB01111 isolated human feces.</title>
        <authorList>
            <person name="Park J.-E."/>
            <person name="Kim J.-S."/>
            <person name="Park S.-H."/>
        </authorList>
    </citation>
    <scope>NUCLEOTIDE SEQUENCE [LARGE SCALE GENOMIC DNA]</scope>
    <source>
        <strain evidence="4 5">KGMB01111</strain>
    </source>
</reference>
<dbReference type="SMART" id="SM00382">
    <property type="entry name" value="AAA"/>
    <property type="match status" value="1"/>
</dbReference>
<dbReference type="GO" id="GO:0005524">
    <property type="term" value="F:ATP binding"/>
    <property type="evidence" value="ECO:0007669"/>
    <property type="project" value="UniProtKB-KW"/>
</dbReference>
<gene>
    <name evidence="4" type="primary">spoIIIAA</name>
    <name evidence="4" type="ORF">ETP43_09495</name>
</gene>
<comment type="caution">
    <text evidence="4">The sequence shown here is derived from an EMBL/GenBank/DDBJ whole genome shotgun (WGS) entry which is preliminary data.</text>
</comment>
<keyword evidence="2" id="KW-0067">ATP-binding</keyword>
<dbReference type="InterPro" id="IPR003593">
    <property type="entry name" value="AAA+_ATPase"/>
</dbReference>
<accession>A0A4Q1RIB2</accession>
<dbReference type="InterPro" id="IPR045735">
    <property type="entry name" value="Spore_III_AA_AAA+_ATPase"/>
</dbReference>
<evidence type="ECO:0000256" key="1">
    <source>
        <dbReference type="ARBA" id="ARBA00022741"/>
    </source>
</evidence>
<evidence type="ECO:0000259" key="3">
    <source>
        <dbReference type="SMART" id="SM00382"/>
    </source>
</evidence>
<dbReference type="InterPro" id="IPR027417">
    <property type="entry name" value="P-loop_NTPase"/>
</dbReference>
<protein>
    <submittedName>
        <fullName evidence="4">Stage III sporulation protein AA</fullName>
    </submittedName>
</protein>
<dbReference type="AlphaFoldDB" id="A0A4Q1RIB2"/>
<keyword evidence="5" id="KW-1185">Reference proteome</keyword>
<name>A0A4Q1RIB2_9FIRM</name>
<dbReference type="Gene3D" id="3.40.50.300">
    <property type="entry name" value="P-loop containing nucleotide triphosphate hydrolases"/>
    <property type="match status" value="1"/>
</dbReference>
<dbReference type="Pfam" id="PF19568">
    <property type="entry name" value="Spore_III_AA"/>
    <property type="match status" value="1"/>
</dbReference>
<evidence type="ECO:0000313" key="5">
    <source>
        <dbReference type="Proteomes" id="UP000290106"/>
    </source>
</evidence>
<dbReference type="EMBL" id="SDKC01000001">
    <property type="protein sequence ID" value="RXS75423.1"/>
    <property type="molecule type" value="Genomic_DNA"/>
</dbReference>
<dbReference type="PANTHER" id="PTHR20953:SF3">
    <property type="entry name" value="P-LOOP CONTAINING NUCLEOSIDE TRIPHOSPHATE HYDROLASES SUPERFAMILY PROTEIN"/>
    <property type="match status" value="1"/>
</dbReference>
<evidence type="ECO:0000256" key="2">
    <source>
        <dbReference type="ARBA" id="ARBA00022840"/>
    </source>
</evidence>
<dbReference type="InterPro" id="IPR014217">
    <property type="entry name" value="Spore_III_AA"/>
</dbReference>
<proteinExistence type="predicted"/>